<proteinExistence type="predicted"/>
<comment type="caution">
    <text evidence="2">The sequence shown here is derived from an EMBL/GenBank/DDBJ whole genome shotgun (WGS) entry which is preliminary data.</text>
</comment>
<evidence type="ECO:0000313" key="2">
    <source>
        <dbReference type="EMBL" id="KAK8999729.1"/>
    </source>
</evidence>
<reference evidence="2 3" key="1">
    <citation type="journal article" date="2024" name="G3 (Bethesda)">
        <title>Genome assembly of Hibiscus sabdariffa L. provides insights into metabolisms of medicinal natural products.</title>
        <authorList>
            <person name="Kim T."/>
        </authorList>
    </citation>
    <scope>NUCLEOTIDE SEQUENCE [LARGE SCALE GENOMIC DNA]</scope>
    <source>
        <strain evidence="2">TK-2024</strain>
        <tissue evidence="2">Old leaves</tissue>
    </source>
</reference>
<organism evidence="2 3">
    <name type="scientific">Hibiscus sabdariffa</name>
    <name type="common">roselle</name>
    <dbReference type="NCBI Taxonomy" id="183260"/>
    <lineage>
        <taxon>Eukaryota</taxon>
        <taxon>Viridiplantae</taxon>
        <taxon>Streptophyta</taxon>
        <taxon>Embryophyta</taxon>
        <taxon>Tracheophyta</taxon>
        <taxon>Spermatophyta</taxon>
        <taxon>Magnoliopsida</taxon>
        <taxon>eudicotyledons</taxon>
        <taxon>Gunneridae</taxon>
        <taxon>Pentapetalae</taxon>
        <taxon>rosids</taxon>
        <taxon>malvids</taxon>
        <taxon>Malvales</taxon>
        <taxon>Malvaceae</taxon>
        <taxon>Malvoideae</taxon>
        <taxon>Hibiscus</taxon>
    </lineage>
</organism>
<feature type="transmembrane region" description="Helical" evidence="1">
    <location>
        <begin position="34"/>
        <end position="56"/>
    </location>
</feature>
<dbReference type="EMBL" id="JBBPBN010000039">
    <property type="protein sequence ID" value="KAK8999729.1"/>
    <property type="molecule type" value="Genomic_DNA"/>
</dbReference>
<name>A0ABR2QGL2_9ROSI</name>
<protein>
    <submittedName>
        <fullName evidence="2">Uncharacterized protein</fullName>
    </submittedName>
</protein>
<keyword evidence="1" id="KW-0812">Transmembrane</keyword>
<dbReference type="Proteomes" id="UP001396334">
    <property type="component" value="Unassembled WGS sequence"/>
</dbReference>
<gene>
    <name evidence="2" type="ORF">V6N11_065226</name>
</gene>
<keyword evidence="1" id="KW-1133">Transmembrane helix</keyword>
<sequence length="274" mass="29857">MLMKSHSTLCFPSLPRQESRQVLHSDALADSGSLVWNCISTALLCFDLLLLVYFFFCREPVLGSLLPGTSSLQKYPPRASFGTAPLQPAINKLTQEIVSDLLKSAAAMAESAWVTEVQGSQQCHRICQQRLRGHLLGLPIEDVLIGEVDWFRLASLIRWVDGRSGRWRSSGCLGREELGSSGKLKAKEFDKGGTEYLCFFNKPQLPCLNPLELVAELHDMGWWCCFYGGSRWWELAAGGLGGVGGVGAKLAPAYGVHVGQLVELATAVGAWGSA</sequence>
<evidence type="ECO:0000313" key="3">
    <source>
        <dbReference type="Proteomes" id="UP001396334"/>
    </source>
</evidence>
<keyword evidence="1" id="KW-0472">Membrane</keyword>
<accession>A0ABR2QGL2</accession>
<evidence type="ECO:0000256" key="1">
    <source>
        <dbReference type="SAM" id="Phobius"/>
    </source>
</evidence>
<keyword evidence="3" id="KW-1185">Reference proteome</keyword>